<dbReference type="Proteomes" id="UP000316988">
    <property type="component" value="Unassembled WGS sequence"/>
</dbReference>
<evidence type="ECO:0000313" key="1">
    <source>
        <dbReference type="EMBL" id="TSD62812.1"/>
    </source>
</evidence>
<evidence type="ECO:0000313" key="2">
    <source>
        <dbReference type="Proteomes" id="UP000316988"/>
    </source>
</evidence>
<organism evidence="1 2">
    <name type="scientific">Aeromicrobium piscarium</name>
    <dbReference type="NCBI Taxonomy" id="2590901"/>
    <lineage>
        <taxon>Bacteria</taxon>
        <taxon>Bacillati</taxon>
        <taxon>Actinomycetota</taxon>
        <taxon>Actinomycetes</taxon>
        <taxon>Propionibacteriales</taxon>
        <taxon>Nocardioidaceae</taxon>
        <taxon>Aeromicrobium</taxon>
    </lineage>
</organism>
<comment type="caution">
    <text evidence="1">The sequence shown here is derived from an EMBL/GenBank/DDBJ whole genome shotgun (WGS) entry which is preliminary data.</text>
</comment>
<accession>A0A554S913</accession>
<dbReference type="EMBL" id="VLNT01000007">
    <property type="protein sequence ID" value="TSD62812.1"/>
    <property type="molecule type" value="Genomic_DNA"/>
</dbReference>
<gene>
    <name evidence="1" type="ORF">FNM00_10595</name>
</gene>
<name>A0A554S913_9ACTN</name>
<reference evidence="1 2" key="1">
    <citation type="submission" date="2019-07" db="EMBL/GenBank/DDBJ databases">
        <authorList>
            <person name="Zhao L.H."/>
        </authorList>
    </citation>
    <scope>NUCLEOTIDE SEQUENCE [LARGE SCALE GENOMIC DNA]</scope>
    <source>
        <strain evidence="1 2">Co35</strain>
    </source>
</reference>
<sequence length="87" mass="9482">MTERLTANVRPVDHTRSLRVLLAWLTGDKLALDYVLEEVMDEPAGVPGLLFALTGFTAELTDKCLPDAVEQLRASLAAQVGDEEADQ</sequence>
<protein>
    <submittedName>
        <fullName evidence="1">Uncharacterized protein</fullName>
    </submittedName>
</protein>
<keyword evidence="2" id="KW-1185">Reference proteome</keyword>
<proteinExistence type="predicted"/>
<dbReference type="RefSeq" id="WP_143913423.1">
    <property type="nucleotide sequence ID" value="NZ_VLNT01000007.1"/>
</dbReference>
<dbReference type="AlphaFoldDB" id="A0A554S913"/>